<dbReference type="KEGG" id="wne:PIG85_00340"/>
<sequence length="1501" mass="163973">MKGLITVHDAHADARYTVYLDCADNTPIQEVFPALGKISVAEPAKSGVAVDGRAVGPEQTLAEVGLREGSWISLYPQGERALMPYASTDQKDGTVQLRFLSGARTGEVFDVSSGTLSISSFLDPDEASLDSEFMLNIGADGAVSVFPNVKAKRIATKKKRFGRKKKEVELSSGVRVDGKEITEPTEVNPGQEISIPDCIVTVTTTRGEPVPIDTTSKPGKWLYSRPPKIRQKIEDKKYSLPNKPVEPDKSSLPWLTAALPLILCLGLAYFMHNYIFLAFGLMSPLMIVGSYFTGNSQRRKSFKRQMEKYRESKAKTQKEARDAVAREEAHSRVEFPDASQVLDICTRHTSHLWNRRPADDSWLRLRVGTGVVNSHITLTDPSKLDFERVKQWELERFPVSVSLTESGCVGFTGQTAIIFPVLKWAVAQLAALHSTRDLGLYLLAPRANEKVEAAGTPSINWHFAQWIPHFIPQLGQGAVRTIGITAEQVAHRISELVSILDARAEEKRNRSMNTWAGSHIVVIMEHAHLLRQMPGTIRLLKEGPTVGMFMLCVDADERLLPEECETVVTAEGGVLTVASNLGKDITDVMPDLVSDRWLDSVALALAPIEDGSPDAAQLAIPDQSRLLNLLELTPTANEIEGRWASSPRSTACVIGESVDGAFGLDISKDGPHGLIAGTTGSGKSELLQSLVASLAVANTPNALNFVLVDYKGGAAFKDCVHLPHTVGMVTDLDNHLVVRALTSLSAELTYREHMLAQVGAKDLEDYIDLRATKPEAVEIPRLLIVIDEFASLARELPDFVTGLVNIAQRGRSLGIHLLLATQRPGGVVSPEIRANTNLRIALRMTDAEESQDVIDAKDAALISKNTPGRAVVRLGSSSLIPFQSARVGGRYIKAEDLVDHSAKEPFMRSVPFVKLGAAPPRRPEAKKTRGDVAVTDLKMLVDAIVQVNERLHFPPQREPWLPALQDNIALASLPRVGGQGIRIPFALGDYPQAQKQHAVSIDAASFGNLYIVGTSRTGKSTALRTIAFSAASLYSPAQCHFYCIDAGNGALGPLKAMPHVGAVANRGETQKIDRLLRKLEAEQGKRSAMLSRDGYSNIDEYNQNLAEGEAAIPHVFVLLDSWEGFHSTYETYDTGTMLTRIQSLMREAPSVGIHFIVSGDRALLSGRMSTLAETKILLKLVEPSDYTLIGMKVREVPENMTEGRGFRSEDLAELQIATIGKELSGREESERIRALGTKLREKYLDLPKSLRPFAVEELPTDISVERVWEREEVEGLPEPADLNWPRLSLGVGGDDNSLISYDPVAVPMLPIYGSIQAGKTTALATAINSGLRAGYRVVIVAPKRNMLHRFADRPGVERLITLPTDFTREALEPYILGADGSPQRTLIAVDDAQLLKEAPAGDWLRDSIGRLDDSRASFVVAGDTEQFPMGFNTWGVRVRGLKMGILLRPDDVLNQDLIGIRLKRAQLNSEGPAGRGFVHIGRLNEAMQVASSGATTKGKRS</sequence>
<dbReference type="Proteomes" id="UP001211044">
    <property type="component" value="Chromosome"/>
</dbReference>
<evidence type="ECO:0000313" key="8">
    <source>
        <dbReference type="Proteomes" id="UP001211044"/>
    </source>
</evidence>
<feature type="transmembrane region" description="Helical" evidence="5">
    <location>
        <begin position="275"/>
        <end position="294"/>
    </location>
</feature>
<dbReference type="Pfam" id="PF01580">
    <property type="entry name" value="FtsK_SpoIIIE"/>
    <property type="match status" value="2"/>
</dbReference>
<keyword evidence="5" id="KW-1133">Transmembrane helix</keyword>
<evidence type="ECO:0000256" key="3">
    <source>
        <dbReference type="PROSITE-ProRule" id="PRU00289"/>
    </source>
</evidence>
<evidence type="ECO:0000256" key="5">
    <source>
        <dbReference type="SAM" id="Phobius"/>
    </source>
</evidence>
<name>A0AB38XP46_9ACTO</name>
<dbReference type="InterPro" id="IPR027417">
    <property type="entry name" value="P-loop_NTPase"/>
</dbReference>
<dbReference type="Gene3D" id="3.40.50.300">
    <property type="entry name" value="P-loop containing nucleotide triphosphate hydrolases"/>
    <property type="match status" value="4"/>
</dbReference>
<keyword evidence="4" id="KW-0175">Coiled coil</keyword>
<keyword evidence="5" id="KW-0472">Membrane</keyword>
<feature type="transmembrane region" description="Helical" evidence="5">
    <location>
        <begin position="252"/>
        <end position="270"/>
    </location>
</feature>
<organism evidence="7 8">
    <name type="scientific">Winkia neuii subsp. anitrata</name>
    <dbReference type="NCBI Taxonomy" id="29318"/>
    <lineage>
        <taxon>Bacteria</taxon>
        <taxon>Bacillati</taxon>
        <taxon>Actinomycetota</taxon>
        <taxon>Actinomycetes</taxon>
        <taxon>Actinomycetales</taxon>
        <taxon>Actinomycetaceae</taxon>
        <taxon>Winkia</taxon>
    </lineage>
</organism>
<dbReference type="InterPro" id="IPR002543">
    <property type="entry name" value="FtsK_dom"/>
</dbReference>
<feature type="domain" description="FtsK" evidence="6">
    <location>
        <begin position="655"/>
        <end position="851"/>
    </location>
</feature>
<dbReference type="SUPFAM" id="SSF52540">
    <property type="entry name" value="P-loop containing nucleoside triphosphate hydrolases"/>
    <property type="match status" value="2"/>
</dbReference>
<keyword evidence="2 3" id="KW-0067">ATP-binding</keyword>
<dbReference type="GO" id="GO:0005524">
    <property type="term" value="F:ATP binding"/>
    <property type="evidence" value="ECO:0007669"/>
    <property type="project" value="UniProtKB-UniRule"/>
</dbReference>
<dbReference type="PANTHER" id="PTHR22683:SF1">
    <property type="entry name" value="TYPE VII SECRETION SYSTEM PROTEIN ESSC"/>
    <property type="match status" value="1"/>
</dbReference>
<feature type="binding site" evidence="3">
    <location>
        <begin position="677"/>
        <end position="684"/>
    </location>
    <ligand>
        <name>ATP</name>
        <dbReference type="ChEBI" id="CHEBI:30616"/>
    </ligand>
</feature>
<dbReference type="PANTHER" id="PTHR22683">
    <property type="entry name" value="SPORULATION PROTEIN RELATED"/>
    <property type="match status" value="1"/>
</dbReference>
<evidence type="ECO:0000256" key="4">
    <source>
        <dbReference type="SAM" id="Coils"/>
    </source>
</evidence>
<feature type="binding site" evidence="3">
    <location>
        <begin position="1013"/>
        <end position="1020"/>
    </location>
    <ligand>
        <name>ATP</name>
        <dbReference type="ChEBI" id="CHEBI:30616"/>
    </ligand>
</feature>
<accession>A0AB38XP46</accession>
<keyword evidence="5" id="KW-0812">Transmembrane</keyword>
<dbReference type="GO" id="GO:0003677">
    <property type="term" value="F:DNA binding"/>
    <property type="evidence" value="ECO:0007669"/>
    <property type="project" value="InterPro"/>
</dbReference>
<evidence type="ECO:0000256" key="1">
    <source>
        <dbReference type="ARBA" id="ARBA00022741"/>
    </source>
</evidence>
<dbReference type="CDD" id="cd01127">
    <property type="entry name" value="TrwB_TraG_TraD_VirD4"/>
    <property type="match status" value="1"/>
</dbReference>
<reference evidence="7" key="1">
    <citation type="submission" date="2023-01" db="EMBL/GenBank/DDBJ databases">
        <title>Comparative Genomic Analysis of the Clinically-Derived Winkia Strain NY0527 Provides Evidence into the Taxonomic Reassignment of Winkia neuii and Characterizes Their Virulence Traits.</title>
        <authorList>
            <person name="Cai X."/>
            <person name="Peng Y."/>
            <person name="Li M."/>
            <person name="Qiu Y."/>
            <person name="Wang Y."/>
            <person name="Xu L."/>
            <person name="Hou Q."/>
        </authorList>
    </citation>
    <scope>NUCLEOTIDE SEQUENCE</scope>
    <source>
        <strain evidence="7">NY0527</strain>
    </source>
</reference>
<evidence type="ECO:0000256" key="2">
    <source>
        <dbReference type="ARBA" id="ARBA00022840"/>
    </source>
</evidence>
<gene>
    <name evidence="7" type="ORF">PIG85_00340</name>
</gene>
<dbReference type="InterPro" id="IPR050206">
    <property type="entry name" value="FtsK/SpoIIIE/SftA"/>
</dbReference>
<keyword evidence="1 3" id="KW-0547">Nucleotide-binding</keyword>
<protein>
    <submittedName>
        <fullName evidence="7">FtsK/SpoIIIE domain-containing protein</fullName>
    </submittedName>
</protein>
<proteinExistence type="predicted"/>
<evidence type="ECO:0000313" key="7">
    <source>
        <dbReference type="EMBL" id="WCE46127.1"/>
    </source>
</evidence>
<dbReference type="InterPro" id="IPR003593">
    <property type="entry name" value="AAA+_ATPase"/>
</dbReference>
<dbReference type="SMART" id="SM00382">
    <property type="entry name" value="AAA"/>
    <property type="match status" value="2"/>
</dbReference>
<dbReference type="RefSeq" id="WP_004807069.1">
    <property type="nucleotide sequence ID" value="NZ_CP116394.1"/>
</dbReference>
<dbReference type="EMBL" id="CP116394">
    <property type="protein sequence ID" value="WCE46127.1"/>
    <property type="molecule type" value="Genomic_DNA"/>
</dbReference>
<dbReference type="PROSITE" id="PS50901">
    <property type="entry name" value="FTSK"/>
    <property type="match status" value="2"/>
</dbReference>
<feature type="domain" description="FtsK" evidence="6">
    <location>
        <begin position="996"/>
        <end position="1200"/>
    </location>
</feature>
<evidence type="ECO:0000259" key="6">
    <source>
        <dbReference type="PROSITE" id="PS50901"/>
    </source>
</evidence>
<feature type="coiled-coil region" evidence="4">
    <location>
        <begin position="299"/>
        <end position="326"/>
    </location>
</feature>